<dbReference type="InterPro" id="IPR013783">
    <property type="entry name" value="Ig-like_fold"/>
</dbReference>
<sequence>MEITSLCLMLSTLSITPNRSQFFLHDQISLRCVASSSGWTVRRNTTSMTADACKYGWGIPGESSCTIKDAYPSDTGVYWCESQQGECSNTVNITATDKVVILESPALPVTEGDKVTLCCSYKEENEDESTSDFSATFYRNDVSIGTEDAGKMILPPVSRSDEGFYMCKHPTKGKSPRSWLAVSERPQPTDVPPLPPPLMSLPRLLCTILLFVLYTAILIMCIHLFCRMARARADAKRRDDLVLE</sequence>
<keyword evidence="3" id="KW-0812">Transmembrane</keyword>
<dbReference type="InterPro" id="IPR050488">
    <property type="entry name" value="Ig_Fc_receptor"/>
</dbReference>
<dbReference type="Proteomes" id="UP001488805">
    <property type="component" value="Unassembled WGS sequence"/>
</dbReference>
<dbReference type="Gene3D" id="2.60.40.10">
    <property type="entry name" value="Immunoglobulins"/>
    <property type="match status" value="2"/>
</dbReference>
<dbReference type="SMART" id="SM00409">
    <property type="entry name" value="IG"/>
    <property type="match status" value="2"/>
</dbReference>
<evidence type="ECO:0000256" key="2">
    <source>
        <dbReference type="ARBA" id="ARBA00023157"/>
    </source>
</evidence>
<gene>
    <name evidence="5" type="ORF">VZT92_017391</name>
</gene>
<dbReference type="PROSITE" id="PS50835">
    <property type="entry name" value="IG_LIKE"/>
    <property type="match status" value="1"/>
</dbReference>
<evidence type="ECO:0000256" key="3">
    <source>
        <dbReference type="SAM" id="Phobius"/>
    </source>
</evidence>
<dbReference type="GO" id="GO:0004888">
    <property type="term" value="F:transmembrane signaling receptor activity"/>
    <property type="evidence" value="ECO:0007669"/>
    <property type="project" value="TreeGrafter"/>
</dbReference>
<accession>A0AAW1ER28</accession>
<comment type="caution">
    <text evidence="5">The sequence shown here is derived from an EMBL/GenBank/DDBJ whole genome shotgun (WGS) entry which is preliminary data.</text>
</comment>
<organism evidence="5 6">
    <name type="scientific">Zoarces viviparus</name>
    <name type="common">Viviparous eelpout</name>
    <name type="synonym">Blennius viviparus</name>
    <dbReference type="NCBI Taxonomy" id="48416"/>
    <lineage>
        <taxon>Eukaryota</taxon>
        <taxon>Metazoa</taxon>
        <taxon>Chordata</taxon>
        <taxon>Craniata</taxon>
        <taxon>Vertebrata</taxon>
        <taxon>Euteleostomi</taxon>
        <taxon>Actinopterygii</taxon>
        <taxon>Neopterygii</taxon>
        <taxon>Teleostei</taxon>
        <taxon>Neoteleostei</taxon>
        <taxon>Acanthomorphata</taxon>
        <taxon>Eupercaria</taxon>
        <taxon>Perciformes</taxon>
        <taxon>Cottioidei</taxon>
        <taxon>Zoarcales</taxon>
        <taxon>Zoarcidae</taxon>
        <taxon>Zoarcinae</taxon>
        <taxon>Zoarces</taxon>
    </lineage>
</organism>
<name>A0AAW1ER28_ZOAVI</name>
<keyword evidence="6" id="KW-1185">Reference proteome</keyword>
<dbReference type="SUPFAM" id="SSF48726">
    <property type="entry name" value="Immunoglobulin"/>
    <property type="match status" value="2"/>
</dbReference>
<evidence type="ECO:0000313" key="6">
    <source>
        <dbReference type="Proteomes" id="UP001488805"/>
    </source>
</evidence>
<dbReference type="AlphaFoldDB" id="A0AAW1ER28"/>
<keyword evidence="1" id="KW-0732">Signal</keyword>
<reference evidence="5 6" key="1">
    <citation type="journal article" date="2024" name="Genome Biol. Evol.">
        <title>Chromosome-level genome assembly of the viviparous eelpout Zoarces viviparus.</title>
        <authorList>
            <person name="Fuhrmann N."/>
            <person name="Brasseur M.V."/>
            <person name="Bakowski C.E."/>
            <person name="Podsiadlowski L."/>
            <person name="Prost S."/>
            <person name="Krehenwinkel H."/>
            <person name="Mayer C."/>
        </authorList>
    </citation>
    <scope>NUCLEOTIDE SEQUENCE [LARGE SCALE GENOMIC DNA]</scope>
    <source>
        <strain evidence="5">NO-MEL_2022_Ind0_liver</strain>
    </source>
</reference>
<dbReference type="InterPro" id="IPR007110">
    <property type="entry name" value="Ig-like_dom"/>
</dbReference>
<dbReference type="GO" id="GO:0006955">
    <property type="term" value="P:immune response"/>
    <property type="evidence" value="ECO:0007669"/>
    <property type="project" value="TreeGrafter"/>
</dbReference>
<dbReference type="EMBL" id="JBCEZU010000145">
    <property type="protein sequence ID" value="KAK9525044.1"/>
    <property type="molecule type" value="Genomic_DNA"/>
</dbReference>
<dbReference type="InterPro" id="IPR036179">
    <property type="entry name" value="Ig-like_dom_sf"/>
</dbReference>
<keyword evidence="2" id="KW-1015">Disulfide bond</keyword>
<dbReference type="GO" id="GO:0007166">
    <property type="term" value="P:cell surface receptor signaling pathway"/>
    <property type="evidence" value="ECO:0007669"/>
    <property type="project" value="TreeGrafter"/>
</dbReference>
<protein>
    <recommendedName>
        <fullName evidence="4">Ig-like domain-containing protein</fullName>
    </recommendedName>
</protein>
<dbReference type="GO" id="GO:0009897">
    <property type="term" value="C:external side of plasma membrane"/>
    <property type="evidence" value="ECO:0007669"/>
    <property type="project" value="TreeGrafter"/>
</dbReference>
<evidence type="ECO:0000259" key="4">
    <source>
        <dbReference type="PROSITE" id="PS50835"/>
    </source>
</evidence>
<keyword evidence="3" id="KW-0472">Membrane</keyword>
<keyword evidence="3" id="KW-1133">Transmembrane helix</keyword>
<feature type="transmembrane region" description="Helical" evidence="3">
    <location>
        <begin position="201"/>
        <end position="226"/>
    </location>
</feature>
<evidence type="ECO:0000256" key="1">
    <source>
        <dbReference type="ARBA" id="ARBA00022729"/>
    </source>
</evidence>
<feature type="domain" description="Ig-like" evidence="4">
    <location>
        <begin position="97"/>
        <end position="167"/>
    </location>
</feature>
<dbReference type="PANTHER" id="PTHR11481">
    <property type="entry name" value="IMMUNOGLOBULIN FC RECEPTOR"/>
    <property type="match status" value="1"/>
</dbReference>
<dbReference type="InterPro" id="IPR003599">
    <property type="entry name" value="Ig_sub"/>
</dbReference>
<dbReference type="PANTHER" id="PTHR11481:SF64">
    <property type="entry name" value="FC RECEPTOR-LIKE PROTEIN 4"/>
    <property type="match status" value="1"/>
</dbReference>
<proteinExistence type="predicted"/>
<evidence type="ECO:0000313" key="5">
    <source>
        <dbReference type="EMBL" id="KAK9525044.1"/>
    </source>
</evidence>